<protein>
    <submittedName>
        <fullName evidence="2">Uncharacterized protein</fullName>
    </submittedName>
</protein>
<dbReference type="Proteomes" id="UP000095209">
    <property type="component" value="Unassembled WGS sequence"/>
</dbReference>
<feature type="transmembrane region" description="Helical" evidence="1">
    <location>
        <begin position="6"/>
        <end position="24"/>
    </location>
</feature>
<reference evidence="2 3" key="1">
    <citation type="submission" date="2016-08" db="EMBL/GenBank/DDBJ databases">
        <title>Genome of Bacillus solimangrovi GH2-4.</title>
        <authorList>
            <person name="Lim S."/>
            <person name="Kim B.-C."/>
        </authorList>
    </citation>
    <scope>NUCLEOTIDE SEQUENCE [LARGE SCALE GENOMIC DNA]</scope>
    <source>
        <strain evidence="2 3">GH2-4</strain>
    </source>
</reference>
<evidence type="ECO:0000313" key="2">
    <source>
        <dbReference type="EMBL" id="OEH93033.1"/>
    </source>
</evidence>
<organism evidence="2 3">
    <name type="scientific">Bacillus solimangrovi</name>
    <dbReference type="NCBI Taxonomy" id="1305675"/>
    <lineage>
        <taxon>Bacteria</taxon>
        <taxon>Bacillati</taxon>
        <taxon>Bacillota</taxon>
        <taxon>Bacilli</taxon>
        <taxon>Bacillales</taxon>
        <taxon>Bacillaceae</taxon>
        <taxon>Bacillus</taxon>
    </lineage>
</organism>
<name>A0A1E5LG32_9BACI</name>
<keyword evidence="1" id="KW-0812">Transmembrane</keyword>
<dbReference type="OrthoDB" id="2875617at2"/>
<evidence type="ECO:0000256" key="1">
    <source>
        <dbReference type="SAM" id="Phobius"/>
    </source>
</evidence>
<dbReference type="AlphaFoldDB" id="A0A1E5LG32"/>
<keyword evidence="1" id="KW-1133">Transmembrane helix</keyword>
<dbReference type="STRING" id="1305675.BFG57_13840"/>
<keyword evidence="3" id="KW-1185">Reference proteome</keyword>
<comment type="caution">
    <text evidence="2">The sequence shown here is derived from an EMBL/GenBank/DDBJ whole genome shotgun (WGS) entry which is preliminary data.</text>
</comment>
<evidence type="ECO:0000313" key="3">
    <source>
        <dbReference type="Proteomes" id="UP000095209"/>
    </source>
</evidence>
<accession>A0A1E5LG32</accession>
<dbReference type="EMBL" id="MJEH01000018">
    <property type="protein sequence ID" value="OEH93033.1"/>
    <property type="molecule type" value="Genomic_DNA"/>
</dbReference>
<sequence length="140" mass="16579">MTINTPFFLFCAFAILILIPLSVIRDIKNNKKPIDIFTSNIVLFVILLVSLGEVLRSMLSTNAMNYFNQTLFLLIIIVGVIPAILFVIYSIKSDFKKWSDPDEYKYYWLYKIRYILLMFLTIIFIVALYRFYLIYKIVFT</sequence>
<proteinExistence type="predicted"/>
<gene>
    <name evidence="2" type="ORF">BFG57_13840</name>
</gene>
<dbReference type="RefSeq" id="WP_069716934.1">
    <property type="nucleotide sequence ID" value="NZ_MJEH01000018.1"/>
</dbReference>
<feature type="transmembrane region" description="Helical" evidence="1">
    <location>
        <begin position="112"/>
        <end position="135"/>
    </location>
</feature>
<keyword evidence="1" id="KW-0472">Membrane</keyword>
<feature type="transmembrane region" description="Helical" evidence="1">
    <location>
        <begin position="71"/>
        <end position="91"/>
    </location>
</feature>
<feature type="transmembrane region" description="Helical" evidence="1">
    <location>
        <begin position="36"/>
        <end position="59"/>
    </location>
</feature>